<keyword evidence="5 8" id="KW-1133">Transmembrane helix</keyword>
<evidence type="ECO:0000313" key="11">
    <source>
        <dbReference type="EMBL" id="WGI19496.1"/>
    </source>
</evidence>
<evidence type="ECO:0000256" key="7">
    <source>
        <dbReference type="ARBA" id="ARBA00034125"/>
    </source>
</evidence>
<dbReference type="GO" id="GO:0005886">
    <property type="term" value="C:plasma membrane"/>
    <property type="evidence" value="ECO:0007669"/>
    <property type="project" value="UniProtKB-SubCell"/>
</dbReference>
<feature type="transmembrane region" description="Helical" evidence="8">
    <location>
        <begin position="115"/>
        <end position="135"/>
    </location>
</feature>
<name>A0A094XW84_LATSK</name>
<comment type="similarity">
    <text evidence="7">Belongs to the ThrE exporter (TC 2.A.79) family.</text>
</comment>
<organism evidence="10 12">
    <name type="scientific">Latilactobacillus sakei</name>
    <name type="common">Lactobacillus sakei</name>
    <dbReference type="NCBI Taxonomy" id="1599"/>
    <lineage>
        <taxon>Bacteria</taxon>
        <taxon>Bacillati</taxon>
        <taxon>Bacillota</taxon>
        <taxon>Bacilli</taxon>
        <taxon>Lactobacillales</taxon>
        <taxon>Lactobacillaceae</taxon>
        <taxon>Latilactobacillus</taxon>
    </lineage>
</organism>
<evidence type="ECO:0000256" key="6">
    <source>
        <dbReference type="ARBA" id="ARBA00023136"/>
    </source>
</evidence>
<dbReference type="AlphaFoldDB" id="A0A094XW84"/>
<feature type="transmembrane region" description="Helical" evidence="8">
    <location>
        <begin position="6"/>
        <end position="24"/>
    </location>
</feature>
<evidence type="ECO:0000313" key="12">
    <source>
        <dbReference type="Proteomes" id="UP000239650"/>
    </source>
</evidence>
<feature type="transmembrane region" description="Helical" evidence="8">
    <location>
        <begin position="31"/>
        <end position="50"/>
    </location>
</feature>
<accession>A0A094XW84</accession>
<protein>
    <submittedName>
        <fullName evidence="11">Threonine/serine exporter family protein</fullName>
    </submittedName>
</protein>
<reference evidence="11" key="2">
    <citation type="submission" date="2023-04" db="EMBL/GenBank/DDBJ databases">
        <title>Novel strain of Lactilactobacillus sakei and use thereof.</title>
        <authorList>
            <person name="Kim S.Y."/>
        </authorList>
    </citation>
    <scope>NUCLEOTIDE SEQUENCE</scope>
    <source>
        <strain evidence="11">HUP1</strain>
    </source>
</reference>
<evidence type="ECO:0000256" key="8">
    <source>
        <dbReference type="SAM" id="Phobius"/>
    </source>
</evidence>
<keyword evidence="3" id="KW-0997">Cell inner membrane</keyword>
<sequence length="155" mass="16992">MPYWLQFIVQAIFSYFSTVAFGICINLPRRALVWCGIAGMLGWQVYWVLFNLGSGRMMANLFGALAVGIVGSILARYKRMPVIIFNIPGLVPLVPGGTAYRAVRNLVLGNISQAVTQSISVIMVAGAIAVGFMFAQILADITRKRSSVPIWLSRH</sequence>
<proteinExistence type="inferred from homology"/>
<dbReference type="Pfam" id="PF12821">
    <property type="entry name" value="ThrE_2"/>
    <property type="match status" value="1"/>
</dbReference>
<gene>
    <name evidence="10" type="ORF">LAS9267_01578</name>
    <name evidence="11" type="ORF">QBD03_01780</name>
</gene>
<evidence type="ECO:0000256" key="2">
    <source>
        <dbReference type="ARBA" id="ARBA00022475"/>
    </source>
</evidence>
<evidence type="ECO:0000259" key="9">
    <source>
        <dbReference type="Pfam" id="PF12821"/>
    </source>
</evidence>
<dbReference type="Proteomes" id="UP000239650">
    <property type="component" value="Unassembled WGS sequence"/>
</dbReference>
<dbReference type="PANTHER" id="PTHR34390:SF1">
    <property type="entry name" value="SUCCINATE TRANSPORTER SUBUNIT YJJB-RELATED"/>
    <property type="match status" value="1"/>
</dbReference>
<dbReference type="PANTHER" id="PTHR34390">
    <property type="entry name" value="UPF0442 PROTEIN YJJB-RELATED"/>
    <property type="match status" value="1"/>
</dbReference>
<feature type="transmembrane region" description="Helical" evidence="8">
    <location>
        <begin position="82"/>
        <end position="103"/>
    </location>
</feature>
<evidence type="ECO:0000313" key="10">
    <source>
        <dbReference type="EMBL" id="SPE21890.1"/>
    </source>
</evidence>
<comment type="subcellular location">
    <subcellularLocation>
        <location evidence="1">Cell membrane</location>
        <topology evidence="1">Multi-pass membrane protein</topology>
    </subcellularLocation>
</comment>
<evidence type="ECO:0000256" key="3">
    <source>
        <dbReference type="ARBA" id="ARBA00022519"/>
    </source>
</evidence>
<dbReference type="GeneID" id="57133141"/>
<evidence type="ECO:0000256" key="5">
    <source>
        <dbReference type="ARBA" id="ARBA00022989"/>
    </source>
</evidence>
<feature type="domain" description="Threonine/Serine exporter ThrE" evidence="9">
    <location>
        <begin position="10"/>
        <end position="137"/>
    </location>
</feature>
<dbReference type="Proteomes" id="UP001179858">
    <property type="component" value="Chromosome"/>
</dbReference>
<keyword evidence="4 8" id="KW-0812">Transmembrane</keyword>
<dbReference type="RefSeq" id="WP_016264595.1">
    <property type="nucleotide sequence ID" value="NZ_BJLN01000004.1"/>
</dbReference>
<evidence type="ECO:0000256" key="1">
    <source>
        <dbReference type="ARBA" id="ARBA00004651"/>
    </source>
</evidence>
<keyword evidence="2" id="KW-1003">Cell membrane</keyword>
<dbReference type="InterPro" id="IPR050539">
    <property type="entry name" value="ThrE_Dicarb/AminoAcid_Exp"/>
</dbReference>
<dbReference type="EMBL" id="CP122959">
    <property type="protein sequence ID" value="WGI19496.1"/>
    <property type="molecule type" value="Genomic_DNA"/>
</dbReference>
<feature type="transmembrane region" description="Helical" evidence="8">
    <location>
        <begin position="56"/>
        <end position="75"/>
    </location>
</feature>
<evidence type="ECO:0000256" key="4">
    <source>
        <dbReference type="ARBA" id="ARBA00022692"/>
    </source>
</evidence>
<dbReference type="GO" id="GO:0015744">
    <property type="term" value="P:succinate transport"/>
    <property type="evidence" value="ECO:0007669"/>
    <property type="project" value="TreeGrafter"/>
</dbReference>
<keyword evidence="6 8" id="KW-0472">Membrane</keyword>
<dbReference type="EMBL" id="OKRC01000007">
    <property type="protein sequence ID" value="SPE21890.1"/>
    <property type="molecule type" value="Genomic_DNA"/>
</dbReference>
<reference evidence="10 12" key="1">
    <citation type="submission" date="2018-02" db="EMBL/GenBank/DDBJ databases">
        <authorList>
            <person name="Rodrigo-Torres L."/>
            <person name="Arahal R. D."/>
            <person name="Lucena T."/>
        </authorList>
    </citation>
    <scope>NUCLEOTIDE SEQUENCE [LARGE SCALE GENOMIC DNA]</scope>
    <source>
        <strain evidence="10 12">CECT 9267</strain>
    </source>
</reference>
<dbReference type="InterPro" id="IPR024528">
    <property type="entry name" value="ThrE_2"/>
</dbReference>